<evidence type="ECO:0000256" key="1">
    <source>
        <dbReference type="ARBA" id="ARBA00006484"/>
    </source>
</evidence>
<dbReference type="InterPro" id="IPR036291">
    <property type="entry name" value="NAD(P)-bd_dom_sf"/>
</dbReference>
<protein>
    <submittedName>
        <fullName evidence="3">Oxidoreductase</fullName>
    </submittedName>
</protein>
<evidence type="ECO:0000313" key="4">
    <source>
        <dbReference type="Proteomes" id="UP001432060"/>
    </source>
</evidence>
<dbReference type="InterPro" id="IPR002347">
    <property type="entry name" value="SDR_fam"/>
</dbReference>
<dbReference type="PRINTS" id="PR00080">
    <property type="entry name" value="SDRFAMILY"/>
</dbReference>
<comment type="similarity">
    <text evidence="1">Belongs to the short-chain dehydrogenases/reductases (SDR) family.</text>
</comment>
<dbReference type="PRINTS" id="PR00081">
    <property type="entry name" value="GDHRDH"/>
</dbReference>
<dbReference type="Pfam" id="PF13561">
    <property type="entry name" value="adh_short_C2"/>
    <property type="match status" value="1"/>
</dbReference>
<keyword evidence="4" id="KW-1185">Reference proteome</keyword>
<dbReference type="Gene3D" id="3.40.50.720">
    <property type="entry name" value="NAD(P)-binding Rossmann-like Domain"/>
    <property type="match status" value="1"/>
</dbReference>
<proteinExistence type="inferred from homology"/>
<organism evidence="3 4">
    <name type="scientific">Streptomyces melanogenes</name>
    <dbReference type="NCBI Taxonomy" id="67326"/>
    <lineage>
        <taxon>Bacteria</taxon>
        <taxon>Bacillati</taxon>
        <taxon>Actinomycetota</taxon>
        <taxon>Actinomycetes</taxon>
        <taxon>Kitasatosporales</taxon>
        <taxon>Streptomycetaceae</taxon>
        <taxon>Streptomyces</taxon>
    </lineage>
</organism>
<reference evidence="3" key="1">
    <citation type="submission" date="2022-10" db="EMBL/GenBank/DDBJ databases">
        <title>The complete genomes of actinobacterial strains from the NBC collection.</title>
        <authorList>
            <person name="Joergensen T.S."/>
            <person name="Alvarez Arevalo M."/>
            <person name="Sterndorff E.B."/>
            <person name="Faurdal D."/>
            <person name="Vuksanovic O."/>
            <person name="Mourched A.-S."/>
            <person name="Charusanti P."/>
            <person name="Shaw S."/>
            <person name="Blin K."/>
            <person name="Weber T."/>
        </authorList>
    </citation>
    <scope>NUCLEOTIDE SEQUENCE</scope>
    <source>
        <strain evidence="3">NBC_00668</strain>
    </source>
</reference>
<evidence type="ECO:0000313" key="3">
    <source>
        <dbReference type="EMBL" id="WUT81391.1"/>
    </source>
</evidence>
<evidence type="ECO:0000256" key="2">
    <source>
        <dbReference type="ARBA" id="ARBA00023002"/>
    </source>
</evidence>
<gene>
    <name evidence="3" type="ORF">OG515_03855</name>
</gene>
<dbReference type="PANTHER" id="PTHR42760">
    <property type="entry name" value="SHORT-CHAIN DEHYDROGENASES/REDUCTASES FAMILY MEMBER"/>
    <property type="match status" value="1"/>
</dbReference>
<name>A0ABZ1XD02_9ACTN</name>
<keyword evidence="2" id="KW-0560">Oxidoreductase</keyword>
<dbReference type="CDD" id="cd05233">
    <property type="entry name" value="SDR_c"/>
    <property type="match status" value="1"/>
</dbReference>
<dbReference type="NCBIfam" id="NF005095">
    <property type="entry name" value="PRK06523.1"/>
    <property type="match status" value="1"/>
</dbReference>
<dbReference type="Proteomes" id="UP001432060">
    <property type="component" value="Chromosome"/>
</dbReference>
<sequence length="260" mass="26564">MELNLAGKTAVVTGASRGVGLAITRQLIAEGVRVVGAARTITAELKEAGARPVAVDLSTPQGAEELADQAHAALGGVDILVNNIGGGDTFNLDGFLATDDALWAHSFEVNLFGTVRVTRLLLPSILERRGSVVNISSMTARMPGTGPIEYGAAKAGLNAFGKALSEEFGPRGVRVNTVSPGPTRTAIWEADDSFGAQLAEANGVGHQEFVSGVPAAMGMTIGRLVEPEEVAAVVAFLASDRAAGVTGADYVVEGGGIKTV</sequence>
<dbReference type="RefSeq" id="WP_329395694.1">
    <property type="nucleotide sequence ID" value="NZ_CP109019.1"/>
</dbReference>
<dbReference type="SUPFAM" id="SSF51735">
    <property type="entry name" value="NAD(P)-binding Rossmann-fold domains"/>
    <property type="match status" value="1"/>
</dbReference>
<dbReference type="PANTHER" id="PTHR42760:SF133">
    <property type="entry name" value="3-OXOACYL-[ACYL-CARRIER-PROTEIN] REDUCTASE"/>
    <property type="match status" value="1"/>
</dbReference>
<dbReference type="EMBL" id="CP109019">
    <property type="protein sequence ID" value="WUT81391.1"/>
    <property type="molecule type" value="Genomic_DNA"/>
</dbReference>
<accession>A0ABZ1XD02</accession>